<gene>
    <name evidence="1" type="ORF">MBELCI_1903</name>
</gene>
<keyword evidence="2" id="KW-1185">Reference proteome</keyword>
<dbReference type="EMBL" id="BATB01000022">
    <property type="protein sequence ID" value="GAD55851.1"/>
    <property type="molecule type" value="Genomic_DNA"/>
</dbReference>
<dbReference type="Proteomes" id="UP000016566">
    <property type="component" value="Unassembled WGS sequence"/>
</dbReference>
<dbReference type="InterPro" id="IPR050678">
    <property type="entry name" value="DNA_Partitioning_ATPase"/>
</dbReference>
<dbReference type="eggNOG" id="COG1192">
    <property type="taxonomic scope" value="Bacteria"/>
</dbReference>
<name>U2YLC4_9RHOB</name>
<organism evidence="1 2">
    <name type="scientific">Limimaricola cinnabarinus LL-001</name>
    <dbReference type="NCBI Taxonomy" id="1337093"/>
    <lineage>
        <taxon>Bacteria</taxon>
        <taxon>Pseudomonadati</taxon>
        <taxon>Pseudomonadota</taxon>
        <taxon>Alphaproteobacteria</taxon>
        <taxon>Rhodobacterales</taxon>
        <taxon>Paracoccaceae</taxon>
        <taxon>Limimaricola</taxon>
    </lineage>
</organism>
<dbReference type="Pfam" id="PF07015">
    <property type="entry name" value="VirC1"/>
    <property type="match status" value="1"/>
</dbReference>
<dbReference type="PIRSF" id="PIRSF009320">
    <property type="entry name" value="Nuc_binding_HP_1000"/>
    <property type="match status" value="1"/>
</dbReference>
<evidence type="ECO:0000313" key="1">
    <source>
        <dbReference type="EMBL" id="GAD55851.1"/>
    </source>
</evidence>
<reference evidence="1" key="1">
    <citation type="journal article" date="2013" name="Genome Announc.">
        <title>Draft Genome Sequence of Loktanella cinnabarina LL-001T, Isolated from Deep-Sea Floor Sediment.</title>
        <authorList>
            <person name="Nishi S."/>
            <person name="Tsubouchi T."/>
            <person name="Takaki Y."/>
            <person name="Koyanagi R."/>
            <person name="Satoh N."/>
            <person name="Maruyama T."/>
            <person name="Hatada Y."/>
        </authorList>
    </citation>
    <scope>NUCLEOTIDE SEQUENCE [LARGE SCALE GENOMIC DNA]</scope>
    <source>
        <strain evidence="1">LL-001</strain>
    </source>
</reference>
<dbReference type="PANTHER" id="PTHR13696">
    <property type="entry name" value="P-LOOP CONTAINING NUCLEOSIDE TRIPHOSPHATE HYDROLASE"/>
    <property type="match status" value="1"/>
</dbReference>
<sequence>MVGSYLAEKSSVIVIDADQEPRILEWFEAEGDKPAGLSVRRSDGEANIQDEIERAASEAAFVLVDLEGVASRMATFAMTESDLVVVPAQERYLDIQDAMKTIAEVGRVSRQLRREVPAVVCLTRTREVGRGTDARENADELRSNKGVRVMDCELLERDAVGAVWSHATSLGRLTDPRGGRDRARENVAALVAELLEILRSNRAGEAA</sequence>
<dbReference type="InterPro" id="IPR009744">
    <property type="entry name" value="VirC1"/>
</dbReference>
<comment type="caution">
    <text evidence="1">The sequence shown here is derived from an EMBL/GenBank/DDBJ whole genome shotgun (WGS) entry which is preliminary data.</text>
</comment>
<dbReference type="STRING" id="1337093.MBELCI_1903"/>
<proteinExistence type="predicted"/>
<dbReference type="Gene3D" id="3.40.50.300">
    <property type="entry name" value="P-loop containing nucleotide triphosphate hydrolases"/>
    <property type="match status" value="1"/>
</dbReference>
<dbReference type="SUPFAM" id="SSF52540">
    <property type="entry name" value="P-loop containing nucleoside triphosphate hydrolases"/>
    <property type="match status" value="1"/>
</dbReference>
<dbReference type="PANTHER" id="PTHR13696:SF96">
    <property type="entry name" value="COBQ_COBB_MIND_PARA NUCLEOTIDE BINDING DOMAIN-CONTAINING PROTEIN"/>
    <property type="match status" value="1"/>
</dbReference>
<dbReference type="InterPro" id="IPR027417">
    <property type="entry name" value="P-loop_NTPase"/>
</dbReference>
<protein>
    <submittedName>
        <fullName evidence="1">Uncharacterized protein</fullName>
    </submittedName>
</protein>
<evidence type="ECO:0000313" key="2">
    <source>
        <dbReference type="Proteomes" id="UP000016566"/>
    </source>
</evidence>
<dbReference type="AlphaFoldDB" id="U2YLC4"/>
<accession>U2YLC4</accession>